<dbReference type="OrthoDB" id="9800713at2"/>
<feature type="transmembrane region" description="Helical" evidence="1">
    <location>
        <begin position="6"/>
        <end position="25"/>
    </location>
</feature>
<dbReference type="PaxDb" id="522772-Dacet_0485"/>
<reference evidence="2 3" key="1">
    <citation type="journal article" date="2010" name="Stand. Genomic Sci.">
        <title>Complete genome sequence of Denitrovibrio acetiphilus type strain (N2460).</title>
        <authorList>
            <person name="Kiss H."/>
            <person name="Lang E."/>
            <person name="Lapidus A."/>
            <person name="Copeland A."/>
            <person name="Nolan M."/>
            <person name="Glavina Del Rio T."/>
            <person name="Chen F."/>
            <person name="Lucas S."/>
            <person name="Tice H."/>
            <person name="Cheng J.F."/>
            <person name="Han C."/>
            <person name="Goodwin L."/>
            <person name="Pitluck S."/>
            <person name="Liolios K."/>
            <person name="Pati A."/>
            <person name="Ivanova N."/>
            <person name="Mavromatis K."/>
            <person name="Chen A."/>
            <person name="Palaniappan K."/>
            <person name="Land M."/>
            <person name="Hauser L."/>
            <person name="Chang Y.J."/>
            <person name="Jeffries C.D."/>
            <person name="Detter J.C."/>
            <person name="Brettin T."/>
            <person name="Spring S."/>
            <person name="Rohde M."/>
            <person name="Goker M."/>
            <person name="Woyke T."/>
            <person name="Bristow J."/>
            <person name="Eisen J.A."/>
            <person name="Markowitz V."/>
            <person name="Hugenholtz P."/>
            <person name="Kyrpides N.C."/>
            <person name="Klenk H.P."/>
        </authorList>
    </citation>
    <scope>NUCLEOTIDE SEQUENCE [LARGE SCALE GENOMIC DNA]</scope>
    <source>
        <strain evidence="3">DSM 12809 / NBRC 114555 / N2460</strain>
    </source>
</reference>
<dbReference type="eggNOG" id="COG4967">
    <property type="taxonomic scope" value="Bacteria"/>
</dbReference>
<evidence type="ECO:0008006" key="4">
    <source>
        <dbReference type="Google" id="ProtNLM"/>
    </source>
</evidence>
<dbReference type="Pfam" id="PF07963">
    <property type="entry name" value="N_methyl"/>
    <property type="match status" value="1"/>
</dbReference>
<gene>
    <name evidence="2" type="ordered locus">Dacet_0485</name>
</gene>
<dbReference type="HOGENOM" id="CLU_171721_0_0_0"/>
<keyword evidence="3" id="KW-1185">Reference proteome</keyword>
<name>D4H3X2_DENA2</name>
<sequence precursor="true">MKKGFTLLEVLIAMTVLSISMLGVYRLSAMSVDMSDYSVKRTMVVEAGYQRVLETLNYPSKVFKDTGKNAMGIEVLYSSDSEPTMFTGVDEITLRAEYEGVTSTYVYYEQQ</sequence>
<evidence type="ECO:0000256" key="1">
    <source>
        <dbReference type="SAM" id="Phobius"/>
    </source>
</evidence>
<accession>D4H3X2</accession>
<keyword evidence="1" id="KW-0812">Transmembrane</keyword>
<evidence type="ECO:0000313" key="2">
    <source>
        <dbReference type="EMBL" id="ADD67283.1"/>
    </source>
</evidence>
<dbReference type="NCBIfam" id="TIGR02532">
    <property type="entry name" value="IV_pilin_GFxxxE"/>
    <property type="match status" value="1"/>
</dbReference>
<proteinExistence type="predicted"/>
<keyword evidence="1" id="KW-1133">Transmembrane helix</keyword>
<dbReference type="InterPro" id="IPR012902">
    <property type="entry name" value="N_methyl_site"/>
</dbReference>
<keyword evidence="1" id="KW-0472">Membrane</keyword>
<dbReference type="KEGG" id="dap:Dacet_0485"/>
<dbReference type="PROSITE" id="PS00409">
    <property type="entry name" value="PROKAR_NTER_METHYL"/>
    <property type="match status" value="1"/>
</dbReference>
<protein>
    <recommendedName>
        <fullName evidence="4">Prepilin-type N-terminal cleavage/methylation domain-containing protein</fullName>
    </recommendedName>
</protein>
<dbReference type="AlphaFoldDB" id="D4H3X2"/>
<organism evidence="2 3">
    <name type="scientific">Denitrovibrio acetiphilus (strain DSM 12809 / NBRC 114555 / N2460)</name>
    <dbReference type="NCBI Taxonomy" id="522772"/>
    <lineage>
        <taxon>Bacteria</taxon>
        <taxon>Pseudomonadati</taxon>
        <taxon>Deferribacterota</taxon>
        <taxon>Deferribacteres</taxon>
        <taxon>Deferribacterales</taxon>
        <taxon>Geovibrionaceae</taxon>
        <taxon>Denitrovibrio</taxon>
    </lineage>
</organism>
<dbReference type="RefSeq" id="WP_013009827.1">
    <property type="nucleotide sequence ID" value="NC_013943.1"/>
</dbReference>
<dbReference type="InParanoid" id="D4H3X2"/>
<evidence type="ECO:0000313" key="3">
    <source>
        <dbReference type="Proteomes" id="UP000002012"/>
    </source>
</evidence>
<dbReference type="EMBL" id="CP001968">
    <property type="protein sequence ID" value="ADD67283.1"/>
    <property type="molecule type" value="Genomic_DNA"/>
</dbReference>
<dbReference type="STRING" id="522772.Dacet_0485"/>
<dbReference type="Proteomes" id="UP000002012">
    <property type="component" value="Chromosome"/>
</dbReference>